<dbReference type="EMBL" id="GBHO01025295">
    <property type="protein sequence ID" value="JAG18309.1"/>
    <property type="molecule type" value="Transcribed_RNA"/>
</dbReference>
<accession>A0A0A9XE85</accession>
<proteinExistence type="predicted"/>
<reference evidence="1" key="2">
    <citation type="submission" date="2014-07" db="EMBL/GenBank/DDBJ databases">
        <authorList>
            <person name="Hull J."/>
        </authorList>
    </citation>
    <scope>NUCLEOTIDE SEQUENCE</scope>
</reference>
<organism evidence="1">
    <name type="scientific">Lygus hesperus</name>
    <name type="common">Western plant bug</name>
    <dbReference type="NCBI Taxonomy" id="30085"/>
    <lineage>
        <taxon>Eukaryota</taxon>
        <taxon>Metazoa</taxon>
        <taxon>Ecdysozoa</taxon>
        <taxon>Arthropoda</taxon>
        <taxon>Hexapoda</taxon>
        <taxon>Insecta</taxon>
        <taxon>Pterygota</taxon>
        <taxon>Neoptera</taxon>
        <taxon>Paraneoptera</taxon>
        <taxon>Hemiptera</taxon>
        <taxon>Heteroptera</taxon>
        <taxon>Panheteroptera</taxon>
        <taxon>Cimicomorpha</taxon>
        <taxon>Miridae</taxon>
        <taxon>Mirini</taxon>
        <taxon>Lygus</taxon>
    </lineage>
</organism>
<evidence type="ECO:0000313" key="1">
    <source>
        <dbReference type="EMBL" id="JAG18309.1"/>
    </source>
</evidence>
<protein>
    <submittedName>
        <fullName evidence="1">Tetratricopeptide repeat protein 38</fullName>
    </submittedName>
</protein>
<sequence length="205" mass="22032">MKECVDLRQGDMAHLLFRAAIRFRKYGLTVGLPFVKHLFHSYKHENAIVLMLNMAEELRNEPSLKLLAVLAYQFSNKSSEAIALLREVSRTSLTTSDYCALSEGFGVCGCYDEVYDIALEVMGLNLSDKVVDNLTTVPIEAAAAAAAAKSQNTTSCLNSPLTTQSVIDTASSKASAAAAVMAKLITNVVALQNANPDNSFSSTSS</sequence>
<gene>
    <name evidence="1" type="primary">ttc38</name>
    <name evidence="1" type="ORF">CM83_73742</name>
</gene>
<reference evidence="1" key="1">
    <citation type="journal article" date="2014" name="PLoS ONE">
        <title>Transcriptome-Based Identification of ABC Transporters in the Western Tarnished Plant Bug Lygus hesperus.</title>
        <authorList>
            <person name="Hull J.J."/>
            <person name="Chaney K."/>
            <person name="Geib S.M."/>
            <person name="Fabrick J.A."/>
            <person name="Brent C.S."/>
            <person name="Walsh D."/>
            <person name="Lavine L.C."/>
        </authorList>
    </citation>
    <scope>NUCLEOTIDE SEQUENCE</scope>
</reference>
<name>A0A0A9XE85_LYGHE</name>
<dbReference type="AlphaFoldDB" id="A0A0A9XE85"/>